<feature type="compositionally biased region" description="Basic and acidic residues" evidence="1">
    <location>
        <begin position="179"/>
        <end position="188"/>
    </location>
</feature>
<name>A0A8E0S0M8_9TREM</name>
<feature type="region of interest" description="Disordered" evidence="1">
    <location>
        <begin position="148"/>
        <end position="197"/>
    </location>
</feature>
<evidence type="ECO:0000313" key="4">
    <source>
        <dbReference type="Proteomes" id="UP000728185"/>
    </source>
</evidence>
<dbReference type="Proteomes" id="UP000728185">
    <property type="component" value="Unassembled WGS sequence"/>
</dbReference>
<feature type="compositionally biased region" description="Polar residues" evidence="1">
    <location>
        <begin position="604"/>
        <end position="614"/>
    </location>
</feature>
<evidence type="ECO:0000313" key="3">
    <source>
        <dbReference type="EMBL" id="KAA0198500.1"/>
    </source>
</evidence>
<dbReference type="OrthoDB" id="8625101at2759"/>
<gene>
    <name evidence="3" type="ORF">FBUS_07734</name>
</gene>
<dbReference type="AlphaFoldDB" id="A0A8E0S0M8"/>
<dbReference type="EMBL" id="LUCM01001689">
    <property type="protein sequence ID" value="KAA0198500.1"/>
    <property type="molecule type" value="Genomic_DNA"/>
</dbReference>
<dbReference type="PANTHER" id="PTHR13199:SF11">
    <property type="entry name" value="PROTEIN ATOSSA"/>
    <property type="match status" value="1"/>
</dbReference>
<dbReference type="Pfam" id="PF13915">
    <property type="entry name" value="DUF4210"/>
    <property type="match status" value="1"/>
</dbReference>
<evidence type="ECO:0000259" key="2">
    <source>
        <dbReference type="SMART" id="SM01177"/>
    </source>
</evidence>
<keyword evidence="4" id="KW-1185">Reference proteome</keyword>
<feature type="region of interest" description="Disordered" evidence="1">
    <location>
        <begin position="604"/>
        <end position="657"/>
    </location>
</feature>
<dbReference type="SMART" id="SM01177">
    <property type="entry name" value="DUF4210"/>
    <property type="match status" value="1"/>
</dbReference>
<organism evidence="3 4">
    <name type="scientific">Fasciolopsis buskii</name>
    <dbReference type="NCBI Taxonomy" id="27845"/>
    <lineage>
        <taxon>Eukaryota</taxon>
        <taxon>Metazoa</taxon>
        <taxon>Spiralia</taxon>
        <taxon>Lophotrochozoa</taxon>
        <taxon>Platyhelminthes</taxon>
        <taxon>Trematoda</taxon>
        <taxon>Digenea</taxon>
        <taxon>Plagiorchiida</taxon>
        <taxon>Echinostomata</taxon>
        <taxon>Echinostomatoidea</taxon>
        <taxon>Fasciolidae</taxon>
        <taxon>Fasciolopsis</taxon>
    </lineage>
</organism>
<feature type="compositionally biased region" description="Low complexity" evidence="1">
    <location>
        <begin position="148"/>
        <end position="173"/>
    </location>
</feature>
<sequence length="977" mass="104637">MDQSELADLVAWHGSESNPYTSVSPVALKHAHKTSSTTPLTCQNPSYTIPNQTVRSESDLTNVQIKKTIIPSKNTAHLDDPNNTSTTQFTPIHLDTSRMLHVSVTSSQNLSTGLHSMSAPFCTVCGTRPKPDLIVAAGMRRPAHTAFSASASTSSTSSSSSLCTSSASLSSQSDGPPEATHEDVHADADSWFGPNPAGGRPTSFLGLPWGASKDYGCTETVRSPMVVMTNVKDSFFSGDSWNNPVNASAEDAFYEHMLPLGQEFDVSGSGNSTLTKKSRIVTNADSGGSSNKTKTITAETKSPPSPTPPTLALESLEQPLLESPPRKQQRMAIVDPIRHGTMDKVIDKFTLLNVQRKETSSSRIVTPLDSAALTAPAAEDSVSLSHIVPSPSTRSLSQSPPKSGVNSIPVIGQLDEGLRVSQDVSTSRSAATDSGLRSSRRRNASSICVSAWPSWSRDSTPFFNRRTGLPLQSSPVPLKRSISGKFDFDASLCPLKLSKSSICMTFGADSRTEPSPVSPLTVSNGATHAPETGSNPDAKEQVGLSTALSSTVNVSTSGSNSTTNSGQPRRRPASLRLNTLPAPQLPSEPHSASSSFLSKPLLSNSSATVGSNDASPFGRRSIGPDSHFTRHHHHHPRRNHNQGNAHPNHQSEMSCSAPPSGNRSFCLFSDRMANAIVAGTPGSHSSSQHLLVNFEESMLNGRIHPVGQVDGFMLELGASGSFVPDHTRLPMQAYFFDLSDDNTPSPYLGYADLSHLRHGKGYHVPKKGSVQLTLFNPNKFVVKMFVIGYDFEDMPPNSQTFLRQRTVYMPIDRPTTNGDSCKTENLLTGIVHTPQISQNVEQQHLVRENKTYGSQLVPPPALGVPSQTSINRRSVPDLFWANRAHAGDTSIADLSNATRNTLNGSDLCSHLAESSSTECTFDLSSSCSCSTASSTCSLVSGSHEQHTHQIGSGSSNCTSNRGPQPQPAFLRYLVHLR</sequence>
<feature type="compositionally biased region" description="Polar residues" evidence="1">
    <location>
        <begin position="513"/>
        <end position="526"/>
    </location>
</feature>
<feature type="region of interest" description="Disordered" evidence="1">
    <location>
        <begin position="945"/>
        <end position="964"/>
    </location>
</feature>
<proteinExistence type="predicted"/>
<reference evidence="3" key="1">
    <citation type="submission" date="2019-05" db="EMBL/GenBank/DDBJ databases">
        <title>Annotation for the trematode Fasciolopsis buski.</title>
        <authorList>
            <person name="Choi Y.-J."/>
        </authorList>
    </citation>
    <scope>NUCLEOTIDE SEQUENCE</scope>
    <source>
        <strain evidence="3">HT</strain>
        <tissue evidence="3">Whole worm</tissue>
    </source>
</reference>
<comment type="caution">
    <text evidence="3">The sequence shown here is derived from an EMBL/GenBank/DDBJ whole genome shotgun (WGS) entry which is preliminary data.</text>
</comment>
<feature type="domain" description="Atos-like conserved" evidence="2">
    <location>
        <begin position="690"/>
        <end position="748"/>
    </location>
</feature>
<feature type="region of interest" description="Disordered" evidence="1">
    <location>
        <begin position="579"/>
        <end position="598"/>
    </location>
</feature>
<feature type="compositionally biased region" description="Polar residues" evidence="1">
    <location>
        <begin position="642"/>
        <end position="657"/>
    </location>
</feature>
<dbReference type="PANTHER" id="PTHR13199">
    <property type="entry name" value="GH03947P"/>
    <property type="match status" value="1"/>
</dbReference>
<feature type="compositionally biased region" description="Low complexity" evidence="1">
    <location>
        <begin position="549"/>
        <end position="566"/>
    </location>
</feature>
<feature type="region of interest" description="Disordered" evidence="1">
    <location>
        <begin position="278"/>
        <end position="312"/>
    </location>
</feature>
<feature type="compositionally biased region" description="Basic residues" evidence="1">
    <location>
        <begin position="629"/>
        <end position="640"/>
    </location>
</feature>
<feature type="compositionally biased region" description="Polar residues" evidence="1">
    <location>
        <begin position="948"/>
        <end position="963"/>
    </location>
</feature>
<dbReference type="InterPro" id="IPR025261">
    <property type="entry name" value="Atos-like_cons_dom"/>
</dbReference>
<feature type="region of interest" description="Disordered" evidence="1">
    <location>
        <begin position="419"/>
        <end position="438"/>
    </location>
</feature>
<feature type="compositionally biased region" description="Polar residues" evidence="1">
    <location>
        <begin position="422"/>
        <end position="437"/>
    </location>
</feature>
<evidence type="ECO:0000256" key="1">
    <source>
        <dbReference type="SAM" id="MobiDB-lite"/>
    </source>
</evidence>
<protein>
    <recommendedName>
        <fullName evidence="2">Atos-like conserved domain-containing protein</fullName>
    </recommendedName>
</protein>
<feature type="region of interest" description="Disordered" evidence="1">
    <location>
        <begin position="508"/>
        <end position="573"/>
    </location>
</feature>
<accession>A0A8E0S0M8</accession>
<feature type="compositionally biased region" description="Polar residues" evidence="1">
    <location>
        <begin position="278"/>
        <end position="297"/>
    </location>
</feature>
<dbReference type="InterPro" id="IPR051506">
    <property type="entry name" value="ATOS_Transcription_Regulators"/>
</dbReference>